<evidence type="ECO:0000256" key="1">
    <source>
        <dbReference type="SAM" id="MobiDB-lite"/>
    </source>
</evidence>
<keyword evidence="3" id="KW-1185">Reference proteome</keyword>
<dbReference type="Proteomes" id="UP001219525">
    <property type="component" value="Unassembled WGS sequence"/>
</dbReference>
<evidence type="ECO:0000313" key="2">
    <source>
        <dbReference type="EMBL" id="KAJ7212500.1"/>
    </source>
</evidence>
<name>A0AAD6VK76_9AGAR</name>
<gene>
    <name evidence="2" type="ORF">GGX14DRAFT_393403</name>
</gene>
<dbReference type="EMBL" id="JARJCW010000023">
    <property type="protein sequence ID" value="KAJ7212500.1"/>
    <property type="molecule type" value="Genomic_DNA"/>
</dbReference>
<evidence type="ECO:0000313" key="3">
    <source>
        <dbReference type="Proteomes" id="UP001219525"/>
    </source>
</evidence>
<comment type="caution">
    <text evidence="2">The sequence shown here is derived from an EMBL/GenBank/DDBJ whole genome shotgun (WGS) entry which is preliminary data.</text>
</comment>
<dbReference type="AlphaFoldDB" id="A0AAD6VK76"/>
<protein>
    <submittedName>
        <fullName evidence="2">Uncharacterized protein</fullName>
    </submittedName>
</protein>
<reference evidence="2" key="1">
    <citation type="submission" date="2023-03" db="EMBL/GenBank/DDBJ databases">
        <title>Massive genome expansion in bonnet fungi (Mycena s.s.) driven by repeated elements and novel gene families across ecological guilds.</title>
        <authorList>
            <consortium name="Lawrence Berkeley National Laboratory"/>
            <person name="Harder C.B."/>
            <person name="Miyauchi S."/>
            <person name="Viragh M."/>
            <person name="Kuo A."/>
            <person name="Thoen E."/>
            <person name="Andreopoulos B."/>
            <person name="Lu D."/>
            <person name="Skrede I."/>
            <person name="Drula E."/>
            <person name="Henrissat B."/>
            <person name="Morin E."/>
            <person name="Kohler A."/>
            <person name="Barry K."/>
            <person name="LaButti K."/>
            <person name="Morin E."/>
            <person name="Salamov A."/>
            <person name="Lipzen A."/>
            <person name="Mereny Z."/>
            <person name="Hegedus B."/>
            <person name="Baldrian P."/>
            <person name="Stursova M."/>
            <person name="Weitz H."/>
            <person name="Taylor A."/>
            <person name="Grigoriev I.V."/>
            <person name="Nagy L.G."/>
            <person name="Martin F."/>
            <person name="Kauserud H."/>
        </authorList>
    </citation>
    <scope>NUCLEOTIDE SEQUENCE</scope>
    <source>
        <strain evidence="2">9144</strain>
    </source>
</reference>
<feature type="compositionally biased region" description="Low complexity" evidence="1">
    <location>
        <begin position="34"/>
        <end position="51"/>
    </location>
</feature>
<organism evidence="2 3">
    <name type="scientific">Mycena pura</name>
    <dbReference type="NCBI Taxonomy" id="153505"/>
    <lineage>
        <taxon>Eukaryota</taxon>
        <taxon>Fungi</taxon>
        <taxon>Dikarya</taxon>
        <taxon>Basidiomycota</taxon>
        <taxon>Agaricomycotina</taxon>
        <taxon>Agaricomycetes</taxon>
        <taxon>Agaricomycetidae</taxon>
        <taxon>Agaricales</taxon>
        <taxon>Marasmiineae</taxon>
        <taxon>Mycenaceae</taxon>
        <taxon>Mycena</taxon>
    </lineage>
</organism>
<accession>A0AAD6VK76</accession>
<proteinExistence type="predicted"/>
<sequence length="529" mass="58010">MRKGVSRSLRCLPVTRVTKLPPGFRTKQSRRRPAVALSASPSLSSPSLPRHLVPRRRFGRQRTAGAGPSLHSRLDWMLALVCKAFPFVSSPVKPVSVFFPLPPSSHPTGAHLVNATGPLTGRHTPGFLGLAGSPLTMYPKSSAVVLYLLDRRGGSTIWQVHSGRYPGRTLSFCVYAQTHASTLPCPSLPYSHHVTVLTSQLLLLPGSSPHFCLPSIVSLKKPPRAVLSHSDRKYAPGLTRFSLTHCVGSARKMEVLVRSRFLAAGSRRNLTDRIHKTVSCPYRPPRNASQFHSQGRHRDGLFFLSSPFLAPDPPRSPDLPASTPYASYILAMPRISLSSTFPPITLAGCTRTCPVPNIVLRNLACVAPASSSLLTVVASTGARCRGGLVEGAVRGRKDLTRMSNSRRTSVLQEPVTGCDLFTCGYAFFPMRSLRTYAIATEYSSLFLLLYHSEPLAEISLNINTVMTYYRVTQVWFSISSLQLPYLFDVFGLSFTHRAQARILASTGWTLQINNLIKIGGHQQSQSNLM</sequence>
<feature type="region of interest" description="Disordered" evidence="1">
    <location>
        <begin position="20"/>
        <end position="68"/>
    </location>
</feature>